<dbReference type="AlphaFoldDB" id="A0AAV8R0K2"/>
<name>A0AAV8R0K2_ENSVE</name>
<dbReference type="Proteomes" id="UP001222027">
    <property type="component" value="Unassembled WGS sequence"/>
</dbReference>
<evidence type="ECO:0000256" key="1">
    <source>
        <dbReference type="SAM" id="MobiDB-lite"/>
    </source>
</evidence>
<proteinExistence type="predicted"/>
<gene>
    <name evidence="2" type="ORF">OPV22_013315</name>
</gene>
<feature type="compositionally biased region" description="Low complexity" evidence="1">
    <location>
        <begin position="87"/>
        <end position="98"/>
    </location>
</feature>
<feature type="region of interest" description="Disordered" evidence="1">
    <location>
        <begin position="69"/>
        <end position="98"/>
    </location>
</feature>
<dbReference type="EMBL" id="JAQQAF010000004">
    <property type="protein sequence ID" value="KAJ8491594.1"/>
    <property type="molecule type" value="Genomic_DNA"/>
</dbReference>
<sequence length="98" mass="10849">MRSSPSDFVRRTRFAQSRIFCPLALRPHGNRATGFSRSTRTSIYSIICAPPSLTSHLLPFAAADADQRCRNSLPPSPHRPSVRRRSLLSSCPSGLDLI</sequence>
<evidence type="ECO:0000313" key="3">
    <source>
        <dbReference type="Proteomes" id="UP001222027"/>
    </source>
</evidence>
<reference evidence="2 3" key="1">
    <citation type="submission" date="2022-12" db="EMBL/GenBank/DDBJ databases">
        <title>Chromosome-scale assembly of the Ensete ventricosum genome.</title>
        <authorList>
            <person name="Dussert Y."/>
            <person name="Stocks J."/>
            <person name="Wendawek A."/>
            <person name="Woldeyes F."/>
            <person name="Nichols R.A."/>
            <person name="Borrell J.S."/>
        </authorList>
    </citation>
    <scope>NUCLEOTIDE SEQUENCE [LARGE SCALE GENOMIC DNA]</scope>
    <source>
        <strain evidence="3">cv. Maze</strain>
        <tissue evidence="2">Seeds</tissue>
    </source>
</reference>
<evidence type="ECO:0000313" key="2">
    <source>
        <dbReference type="EMBL" id="KAJ8491594.1"/>
    </source>
</evidence>
<comment type="caution">
    <text evidence="2">The sequence shown here is derived from an EMBL/GenBank/DDBJ whole genome shotgun (WGS) entry which is preliminary data.</text>
</comment>
<organism evidence="2 3">
    <name type="scientific">Ensete ventricosum</name>
    <name type="common">Abyssinian banana</name>
    <name type="synonym">Musa ensete</name>
    <dbReference type="NCBI Taxonomy" id="4639"/>
    <lineage>
        <taxon>Eukaryota</taxon>
        <taxon>Viridiplantae</taxon>
        <taxon>Streptophyta</taxon>
        <taxon>Embryophyta</taxon>
        <taxon>Tracheophyta</taxon>
        <taxon>Spermatophyta</taxon>
        <taxon>Magnoliopsida</taxon>
        <taxon>Liliopsida</taxon>
        <taxon>Zingiberales</taxon>
        <taxon>Musaceae</taxon>
        <taxon>Ensete</taxon>
    </lineage>
</organism>
<accession>A0AAV8R0K2</accession>
<keyword evidence="3" id="KW-1185">Reference proteome</keyword>
<protein>
    <submittedName>
        <fullName evidence="2">Uncharacterized protein</fullName>
    </submittedName>
</protein>